<keyword evidence="2" id="KW-0145">Chemotaxis</keyword>
<keyword evidence="3 5" id="KW-0597">Phosphoprotein</keyword>
<evidence type="ECO:0000256" key="3">
    <source>
        <dbReference type="ARBA" id="ARBA00022553"/>
    </source>
</evidence>
<evidence type="ECO:0000256" key="2">
    <source>
        <dbReference type="ARBA" id="ARBA00022500"/>
    </source>
</evidence>
<dbReference type="SMART" id="SM00448">
    <property type="entry name" value="REC"/>
    <property type="match status" value="1"/>
</dbReference>
<dbReference type="Gene3D" id="3.40.50.2300">
    <property type="match status" value="1"/>
</dbReference>
<organism evidence="7 8">
    <name type="scientific">Halarcobacter mediterraneus</name>
    <dbReference type="NCBI Taxonomy" id="2023153"/>
    <lineage>
        <taxon>Bacteria</taxon>
        <taxon>Pseudomonadati</taxon>
        <taxon>Campylobacterota</taxon>
        <taxon>Epsilonproteobacteria</taxon>
        <taxon>Campylobacterales</taxon>
        <taxon>Arcobacteraceae</taxon>
        <taxon>Halarcobacter</taxon>
    </lineage>
</organism>
<keyword evidence="4" id="KW-0283">Flagellar rotation</keyword>
<dbReference type="OrthoDB" id="8912111at2"/>
<evidence type="ECO:0000313" key="8">
    <source>
        <dbReference type="Proteomes" id="UP000289718"/>
    </source>
</evidence>
<dbReference type="AlphaFoldDB" id="A0A4Q1ATQ8"/>
<dbReference type="Pfam" id="PF00072">
    <property type="entry name" value="Response_reg"/>
    <property type="match status" value="1"/>
</dbReference>
<dbReference type="SUPFAM" id="SSF52172">
    <property type="entry name" value="CheY-like"/>
    <property type="match status" value="1"/>
</dbReference>
<dbReference type="GO" id="GO:0006935">
    <property type="term" value="P:chemotaxis"/>
    <property type="evidence" value="ECO:0007669"/>
    <property type="project" value="UniProtKB-KW"/>
</dbReference>
<dbReference type="GO" id="GO:0097588">
    <property type="term" value="P:archaeal or bacterial-type flagellum-dependent cell motility"/>
    <property type="evidence" value="ECO:0007669"/>
    <property type="project" value="UniProtKB-KW"/>
</dbReference>
<protein>
    <recommendedName>
        <fullName evidence="6">Response regulatory domain-containing protein</fullName>
    </recommendedName>
</protein>
<name>A0A4Q1ATQ8_9BACT</name>
<accession>A0A4Q1ATQ8</accession>
<dbReference type="InterPro" id="IPR011006">
    <property type="entry name" value="CheY-like_superfamily"/>
</dbReference>
<dbReference type="PANTHER" id="PTHR44591">
    <property type="entry name" value="STRESS RESPONSE REGULATOR PROTEIN 1"/>
    <property type="match status" value="1"/>
</dbReference>
<dbReference type="GO" id="GO:0000160">
    <property type="term" value="P:phosphorelay signal transduction system"/>
    <property type="evidence" value="ECO:0007669"/>
    <property type="project" value="InterPro"/>
</dbReference>
<feature type="domain" description="Response regulatory" evidence="6">
    <location>
        <begin position="13"/>
        <end position="128"/>
    </location>
</feature>
<evidence type="ECO:0000256" key="1">
    <source>
        <dbReference type="ARBA" id="ARBA00001946"/>
    </source>
</evidence>
<reference evidence="7 8" key="1">
    <citation type="submission" date="2017-09" db="EMBL/GenBank/DDBJ databases">
        <title>Genomics of the genus Arcobacter.</title>
        <authorList>
            <person name="Perez-Cataluna A."/>
            <person name="Figueras M.J."/>
            <person name="Salas-Masso N."/>
        </authorList>
    </citation>
    <scope>NUCLEOTIDE SEQUENCE [LARGE SCALE GENOMIC DNA]</scope>
    <source>
        <strain evidence="7 8">F156-34</strain>
    </source>
</reference>
<dbReference type="InterPro" id="IPR050595">
    <property type="entry name" value="Bact_response_regulator"/>
</dbReference>
<dbReference type="PANTHER" id="PTHR44591:SF3">
    <property type="entry name" value="RESPONSE REGULATORY DOMAIN-CONTAINING PROTEIN"/>
    <property type="match status" value="1"/>
</dbReference>
<evidence type="ECO:0000259" key="6">
    <source>
        <dbReference type="PROSITE" id="PS50110"/>
    </source>
</evidence>
<proteinExistence type="predicted"/>
<comment type="cofactor">
    <cofactor evidence="1">
        <name>Mg(2+)</name>
        <dbReference type="ChEBI" id="CHEBI:18420"/>
    </cofactor>
</comment>
<dbReference type="Proteomes" id="UP000289718">
    <property type="component" value="Unassembled WGS sequence"/>
</dbReference>
<keyword evidence="8" id="KW-1185">Reference proteome</keyword>
<sequence>MTKMMNIIEKTIKVLIIEDEMVLNIDVQNSLEEMGYKISGIESTAHGAINNIKNKSPNIIIVDIHLKGYIRGLELVKQIWEKHKIPVVFLTSYSGDLVIKNSMEFEPYAYLIKPSKERDIDTAIKIALDMITLNNI</sequence>
<dbReference type="PROSITE" id="PS50110">
    <property type="entry name" value="RESPONSE_REGULATORY"/>
    <property type="match status" value="1"/>
</dbReference>
<comment type="caution">
    <text evidence="7">The sequence shown here is derived from an EMBL/GenBank/DDBJ whole genome shotgun (WGS) entry which is preliminary data.</text>
</comment>
<evidence type="ECO:0000256" key="4">
    <source>
        <dbReference type="ARBA" id="ARBA00022779"/>
    </source>
</evidence>
<evidence type="ECO:0000256" key="5">
    <source>
        <dbReference type="PROSITE-ProRule" id="PRU00169"/>
    </source>
</evidence>
<evidence type="ECO:0000313" key="7">
    <source>
        <dbReference type="EMBL" id="RXK13272.1"/>
    </source>
</evidence>
<gene>
    <name evidence="7" type="ORF">CP965_05580</name>
</gene>
<feature type="modified residue" description="4-aspartylphosphate" evidence="5">
    <location>
        <position position="63"/>
    </location>
</feature>
<dbReference type="EMBL" id="NXIE01000002">
    <property type="protein sequence ID" value="RXK13272.1"/>
    <property type="molecule type" value="Genomic_DNA"/>
</dbReference>
<dbReference type="RefSeq" id="WP_129061093.1">
    <property type="nucleotide sequence ID" value="NZ_NXIE01000002.1"/>
</dbReference>
<dbReference type="InterPro" id="IPR001789">
    <property type="entry name" value="Sig_transdc_resp-reg_receiver"/>
</dbReference>